<organism evidence="1 2">
    <name type="scientific">Propionispora hippei DSM 15287</name>
    <dbReference type="NCBI Taxonomy" id="1123003"/>
    <lineage>
        <taxon>Bacteria</taxon>
        <taxon>Bacillati</taxon>
        <taxon>Bacillota</taxon>
        <taxon>Negativicutes</taxon>
        <taxon>Selenomonadales</taxon>
        <taxon>Sporomusaceae</taxon>
        <taxon>Propionispora</taxon>
    </lineage>
</organism>
<dbReference type="RefSeq" id="WP_188128379.1">
    <property type="nucleotide sequence ID" value="NZ_FQZD01000040.1"/>
</dbReference>
<evidence type="ECO:0000313" key="1">
    <source>
        <dbReference type="EMBL" id="SHJ81013.1"/>
    </source>
</evidence>
<evidence type="ECO:0000313" key="2">
    <source>
        <dbReference type="Proteomes" id="UP000322917"/>
    </source>
</evidence>
<sequence>MKGFVQGNAQDGKGKSRQARTAAAQDLYDVALAKRTEGMAFRVAI</sequence>
<dbReference type="EMBL" id="FQZD01000040">
    <property type="protein sequence ID" value="SHJ81013.1"/>
    <property type="molecule type" value="Genomic_DNA"/>
</dbReference>
<reference evidence="1 2" key="1">
    <citation type="submission" date="2016-11" db="EMBL/GenBank/DDBJ databases">
        <authorList>
            <person name="Varghese N."/>
            <person name="Submissions S."/>
        </authorList>
    </citation>
    <scope>NUCLEOTIDE SEQUENCE [LARGE SCALE GENOMIC DNA]</scope>
    <source>
        <strain evidence="1 2">DSM 15287</strain>
    </source>
</reference>
<accession>A0A1M6MCK1</accession>
<dbReference type="AlphaFoldDB" id="A0A1M6MCK1"/>
<name>A0A1M6MCK1_9FIRM</name>
<gene>
    <name evidence="1" type="ORF">SAMN02745170_03391</name>
</gene>
<proteinExistence type="predicted"/>
<protein>
    <submittedName>
        <fullName evidence="1">Uncharacterized protein</fullName>
    </submittedName>
</protein>
<dbReference type="Proteomes" id="UP000322917">
    <property type="component" value="Unassembled WGS sequence"/>
</dbReference>
<keyword evidence="2" id="KW-1185">Reference proteome</keyword>